<dbReference type="Gene3D" id="3.20.20.220">
    <property type="match status" value="1"/>
</dbReference>
<evidence type="ECO:0000256" key="2">
    <source>
        <dbReference type="ARBA" id="ARBA00004777"/>
    </source>
</evidence>
<protein>
    <submittedName>
        <fullName evidence="7">Methylenetetrahydrofolate reductase</fullName>
    </submittedName>
</protein>
<dbReference type="InterPro" id="IPR003171">
    <property type="entry name" value="Mehydrof_redctse-like"/>
</dbReference>
<proteinExistence type="inferred from homology"/>
<evidence type="ECO:0000256" key="4">
    <source>
        <dbReference type="ARBA" id="ARBA00022630"/>
    </source>
</evidence>
<dbReference type="PANTHER" id="PTHR45754:SF3">
    <property type="entry name" value="METHYLENETETRAHYDROFOLATE REDUCTASE (NADPH)"/>
    <property type="match status" value="1"/>
</dbReference>
<accession>D9PIX5</accession>
<comment type="pathway">
    <text evidence="2">One-carbon metabolism; tetrahydrofolate interconversion.</text>
</comment>
<dbReference type="PANTHER" id="PTHR45754">
    <property type="entry name" value="METHYLENETETRAHYDROFOLATE REDUCTASE"/>
    <property type="match status" value="1"/>
</dbReference>
<evidence type="ECO:0000256" key="5">
    <source>
        <dbReference type="ARBA" id="ARBA00022827"/>
    </source>
</evidence>
<evidence type="ECO:0000256" key="3">
    <source>
        <dbReference type="ARBA" id="ARBA00006743"/>
    </source>
</evidence>
<dbReference type="EMBL" id="ADZX01000468">
    <property type="protein sequence ID" value="EFK96489.1"/>
    <property type="molecule type" value="Genomic_DNA"/>
</dbReference>
<keyword evidence="5" id="KW-0274">FAD</keyword>
<dbReference type="SUPFAM" id="SSF51730">
    <property type="entry name" value="FAD-linked oxidoreductase"/>
    <property type="match status" value="1"/>
</dbReference>
<sequence>AKKVAAGAEFIQTQCIYNMERFEKWMAMSRDRGLTEKICILGGVTPLKSAGMARYIKKKVAGMDVPDEVVKRMEGVPAKEQAEEGIKICVETIQRLKEIPGVRGVHIMAIEWEDKVAEIAERAGLLPRPK</sequence>
<comment type="similarity">
    <text evidence="3">Belongs to the methylenetetrahydrofolate reductase family.</text>
</comment>
<dbReference type="InterPro" id="IPR029041">
    <property type="entry name" value="FAD-linked_oxidoreductase-like"/>
</dbReference>
<dbReference type="GO" id="GO:0035999">
    <property type="term" value="P:tetrahydrofolate interconversion"/>
    <property type="evidence" value="ECO:0007669"/>
    <property type="project" value="UniProtKB-UniPathway"/>
</dbReference>
<evidence type="ECO:0000256" key="1">
    <source>
        <dbReference type="ARBA" id="ARBA00001974"/>
    </source>
</evidence>
<comment type="caution">
    <text evidence="7">The sequence shown here is derived from an EMBL/GenBank/DDBJ whole genome shotgun (WGS) entry which is preliminary data.</text>
</comment>
<keyword evidence="4" id="KW-0285">Flavoprotein</keyword>
<comment type="cofactor">
    <cofactor evidence="1">
        <name>FAD</name>
        <dbReference type="ChEBI" id="CHEBI:57692"/>
    </cofactor>
</comment>
<dbReference type="AlphaFoldDB" id="D9PIX5"/>
<reference evidence="7" key="2">
    <citation type="journal article" date="2011" name="Microb. Ecol.">
        <title>Taxonomic and Functional Metagenomic Profiling of the Microbial Community in the Anoxic Sediment of a Sub-saline Shallow Lake (Laguna de Carrizo, Central Spain).</title>
        <authorList>
            <person name="Ferrer M."/>
            <person name="Guazzaroni M.E."/>
            <person name="Richter M."/>
            <person name="Garcia-Salamanca A."/>
            <person name="Yarza P."/>
            <person name="Suarez-Suarez A."/>
            <person name="Solano J."/>
            <person name="Alcaide M."/>
            <person name="van Dillewijn P."/>
            <person name="Molina-Henares M.A."/>
            <person name="Lopez-Cortes N."/>
            <person name="Al-Ramahi Y."/>
            <person name="Guerrero C."/>
            <person name="Acosta A."/>
            <person name="de Eugenio L.I."/>
            <person name="Martinez V."/>
            <person name="Marques S."/>
            <person name="Rojo F."/>
            <person name="Santero E."/>
            <person name="Genilloud O."/>
            <person name="Perez-Perez J."/>
            <person name="Rossello-Mora R."/>
            <person name="Ramos J.L."/>
        </authorList>
    </citation>
    <scope>NUCLEOTIDE SEQUENCE</scope>
</reference>
<reference evidence="7" key="1">
    <citation type="submission" date="2010-07" db="EMBL/GenBank/DDBJ databases">
        <authorList>
            <consortium name="CONSOLIDER consortium CSD2007-00005"/>
            <person name="Guazzaroni M.-E."/>
            <person name="Richter M."/>
            <person name="Garcia-Salamanca A."/>
            <person name="Yarza P."/>
            <person name="Ferrer M."/>
        </authorList>
    </citation>
    <scope>NUCLEOTIDE SEQUENCE</scope>
</reference>
<gene>
    <name evidence="7" type="ORF">LDC_1484</name>
</gene>
<organism evidence="7">
    <name type="scientific">sediment metagenome</name>
    <dbReference type="NCBI Taxonomy" id="749907"/>
    <lineage>
        <taxon>unclassified sequences</taxon>
        <taxon>metagenomes</taxon>
        <taxon>ecological metagenomes</taxon>
    </lineage>
</organism>
<dbReference type="GO" id="GO:0004489">
    <property type="term" value="F:methylenetetrahydrofolate reductase [NAD(P)H] activity"/>
    <property type="evidence" value="ECO:0007669"/>
    <property type="project" value="InterPro"/>
</dbReference>
<evidence type="ECO:0000256" key="6">
    <source>
        <dbReference type="ARBA" id="ARBA00023002"/>
    </source>
</evidence>
<dbReference type="UniPathway" id="UPA00193"/>
<name>D9PIX5_9ZZZZ</name>
<dbReference type="GO" id="GO:0009086">
    <property type="term" value="P:methionine biosynthetic process"/>
    <property type="evidence" value="ECO:0007669"/>
    <property type="project" value="TreeGrafter"/>
</dbReference>
<evidence type="ECO:0000313" key="7">
    <source>
        <dbReference type="EMBL" id="EFK96489.1"/>
    </source>
</evidence>
<feature type="non-terminal residue" evidence="7">
    <location>
        <position position="1"/>
    </location>
</feature>
<dbReference type="GO" id="GO:0071949">
    <property type="term" value="F:FAD binding"/>
    <property type="evidence" value="ECO:0007669"/>
    <property type="project" value="TreeGrafter"/>
</dbReference>
<dbReference type="Pfam" id="PF02219">
    <property type="entry name" value="MTHFR"/>
    <property type="match status" value="1"/>
</dbReference>
<keyword evidence="6" id="KW-0560">Oxidoreductase</keyword>
<dbReference type="GO" id="GO:0005829">
    <property type="term" value="C:cytosol"/>
    <property type="evidence" value="ECO:0007669"/>
    <property type="project" value="TreeGrafter"/>
</dbReference>